<reference evidence="4 5" key="1">
    <citation type="submission" date="2024-02" db="EMBL/GenBank/DDBJ databases">
        <title>FIRST GENOME SEQUENCES OF Leishmania (Viannia) shawi, Leishmania (Viannia) lindenbergi AND Leishmania (Viannia) utingensis.</title>
        <authorList>
            <person name="Resadore F."/>
            <person name="Custodio M.G.F."/>
            <person name="Boite M.C."/>
            <person name="Cupolillo E."/>
            <person name="Ferreira G.E.M."/>
        </authorList>
    </citation>
    <scope>NUCLEOTIDE SEQUENCE</scope>
    <source>
        <strain evidence="3 5">MCEB/BR/1984/M8408</strain>
        <strain evidence="4">MHOM/BR/2013/18 LTA MLF</strain>
    </source>
</reference>
<keyword evidence="2" id="KW-1133">Transmembrane helix</keyword>
<keyword evidence="5" id="KW-1185">Reference proteome</keyword>
<protein>
    <submittedName>
        <fullName evidence="4">Uncharacterized protein</fullName>
    </submittedName>
</protein>
<name>A0AAW3BQ55_9TRYP</name>
<evidence type="ECO:0000256" key="2">
    <source>
        <dbReference type="SAM" id="Phobius"/>
    </source>
</evidence>
<evidence type="ECO:0000313" key="4">
    <source>
        <dbReference type="EMBL" id="KAL0524502.1"/>
    </source>
</evidence>
<dbReference type="EMBL" id="JBAMZJ010000026">
    <property type="protein sequence ID" value="KAL0524502.1"/>
    <property type="molecule type" value="Genomic_DNA"/>
</dbReference>
<sequence>MSHSTQPAMSLDNSAVSDTMTSTSILALSADVSSPSSNNCSQGSGSTFGNGDSRGSGGFFFGSPPASLSELLGAFAYAVSLQSRTSWLLAVMFHLFHLLLILVLLSSSILFRATVFSFQTMPKSLLHAQSVTKQKGSSNENSHNGTAGLSASAEKDPSGVEAAVMLHSSFSQASISVESV</sequence>
<dbReference type="Proteomes" id="UP001443563">
    <property type="component" value="Unassembled WGS sequence"/>
</dbReference>
<evidence type="ECO:0000313" key="6">
    <source>
        <dbReference type="Proteomes" id="UP001500493"/>
    </source>
</evidence>
<evidence type="ECO:0000256" key="1">
    <source>
        <dbReference type="SAM" id="MobiDB-lite"/>
    </source>
</evidence>
<keyword evidence="2" id="KW-0812">Transmembrane</keyword>
<evidence type="ECO:0000313" key="5">
    <source>
        <dbReference type="Proteomes" id="UP001443563"/>
    </source>
</evidence>
<accession>A0AAW3BQ55</accession>
<dbReference type="AlphaFoldDB" id="A0AAW3BQ55"/>
<comment type="caution">
    <text evidence="4">The sequence shown here is derived from an EMBL/GenBank/DDBJ whole genome shotgun (WGS) entry which is preliminary data.</text>
</comment>
<gene>
    <name evidence="3" type="ORF">Q4I29_004280</name>
    <name evidence="4" type="ORF">Q4I32_004335</name>
</gene>
<feature type="compositionally biased region" description="Polar residues" evidence="1">
    <location>
        <begin position="130"/>
        <end position="149"/>
    </location>
</feature>
<dbReference type="Proteomes" id="UP001500493">
    <property type="component" value="Unassembled WGS sequence"/>
</dbReference>
<organism evidence="4 6">
    <name type="scientific">Leishmania shawi</name>
    <dbReference type="NCBI Taxonomy" id="5680"/>
    <lineage>
        <taxon>Eukaryota</taxon>
        <taxon>Discoba</taxon>
        <taxon>Euglenozoa</taxon>
        <taxon>Kinetoplastea</taxon>
        <taxon>Metakinetoplastina</taxon>
        <taxon>Trypanosomatida</taxon>
        <taxon>Trypanosomatidae</taxon>
        <taxon>Leishmaniinae</taxon>
        <taxon>Leishmania</taxon>
        <taxon>Leishmania guyanensis species complex</taxon>
    </lineage>
</organism>
<dbReference type="EMBL" id="JBAMZM010000026">
    <property type="protein sequence ID" value="KAL0503798.1"/>
    <property type="molecule type" value="Genomic_DNA"/>
</dbReference>
<feature type="transmembrane region" description="Helical" evidence="2">
    <location>
        <begin position="87"/>
        <end position="111"/>
    </location>
</feature>
<proteinExistence type="predicted"/>
<keyword evidence="2" id="KW-0472">Membrane</keyword>
<evidence type="ECO:0000313" key="3">
    <source>
        <dbReference type="EMBL" id="KAL0503798.1"/>
    </source>
</evidence>
<feature type="region of interest" description="Disordered" evidence="1">
    <location>
        <begin position="130"/>
        <end position="155"/>
    </location>
</feature>